<accession>A0AB32VW87</accession>
<reference evidence="3" key="2">
    <citation type="submission" date="2025-08" db="UniProtKB">
        <authorList>
            <consortium name="RefSeq"/>
        </authorList>
    </citation>
    <scope>IDENTIFICATION</scope>
</reference>
<protein>
    <submittedName>
        <fullName evidence="3">UPF0481 protein At3g47200</fullName>
    </submittedName>
</protein>
<dbReference type="Proteomes" id="UP000694886">
    <property type="component" value="Chromosome 1"/>
</dbReference>
<keyword evidence="1" id="KW-1133">Transmembrane helix</keyword>
<dbReference type="Pfam" id="PF03140">
    <property type="entry name" value="DUF247"/>
    <property type="match status" value="1"/>
</dbReference>
<keyword evidence="1" id="KW-0472">Membrane</keyword>
<organism evidence="2 3">
    <name type="scientific">Theobroma cacao</name>
    <name type="common">Cacao</name>
    <name type="synonym">Cocoa</name>
    <dbReference type="NCBI Taxonomy" id="3641"/>
    <lineage>
        <taxon>Eukaryota</taxon>
        <taxon>Viridiplantae</taxon>
        <taxon>Streptophyta</taxon>
        <taxon>Embryophyta</taxon>
        <taxon>Tracheophyta</taxon>
        <taxon>Spermatophyta</taxon>
        <taxon>Magnoliopsida</taxon>
        <taxon>eudicotyledons</taxon>
        <taxon>Gunneridae</taxon>
        <taxon>Pentapetalae</taxon>
        <taxon>rosids</taxon>
        <taxon>malvids</taxon>
        <taxon>Malvales</taxon>
        <taxon>Malvaceae</taxon>
        <taxon>Byttnerioideae</taxon>
        <taxon>Theobroma</taxon>
    </lineage>
</organism>
<evidence type="ECO:0000256" key="1">
    <source>
        <dbReference type="SAM" id="Phobius"/>
    </source>
</evidence>
<keyword evidence="1" id="KW-0812">Transmembrane</keyword>
<reference evidence="2" key="1">
    <citation type="journal article" date="1997" name="Nucleic Acids Res.">
        <title>tRNAscan-SE: a program for improved detection of transfer RNA genes in genomic sequence.</title>
        <authorList>
            <person name="Lowe T.M."/>
            <person name="Eddy S.R."/>
        </authorList>
    </citation>
    <scope>NUCLEOTIDE SEQUENCE [LARGE SCALE GENOMIC DNA]</scope>
    <source>
        <strain evidence="2">r\B97-61/B2</strain>
    </source>
</reference>
<dbReference type="RefSeq" id="XP_017970136.1">
    <property type="nucleotide sequence ID" value="XM_018114647.1"/>
</dbReference>
<sequence length="425" mass="49170">MAANTEQEVAALIENNHQPQYLEIGIPEEDFELAPDCCIYKVPSRFREANQKAFTPRLISIGPIHHGNKNLARMERQKERYYDKFCQRTSENTLEQFASFIKARVRDICRCYDVEFVLDTELAVSKFVKIILFDAVFLIELFLRNSEKEVIDFLVNKVWLRVELELDLLLLENQLPFFILEALYNLAFATSGKPSFPHLACLFLNENEDHLINKKGIKHFIDLTRSVLVRTCPSNSIECIDNIYSATMLHEAGVKFEAIKDNVDVSDLYVKFAKGVLKIPYFYWNDHSEIWIRNLIAFEQCHYSGEAYFCSYMQLLDYLVDTDKDVDLLEKEGIFVNDMGSNAAVANMINNLMTGVVNLSVCYDKIGKDLNEYYDNPWNRTRTTLKHVYFNNLWRGTATFAAFIVVVITLTQTVLAILDRAMPTK</sequence>
<dbReference type="PANTHER" id="PTHR31170:SF9">
    <property type="entry name" value="PROTEIN, PUTATIVE (DUF247)-RELATED"/>
    <property type="match status" value="1"/>
</dbReference>
<evidence type="ECO:0000313" key="2">
    <source>
        <dbReference type="Proteomes" id="UP000694886"/>
    </source>
</evidence>
<dbReference type="AlphaFoldDB" id="A0AB32VW87"/>
<name>A0AB32VW87_THECC</name>
<proteinExistence type="predicted"/>
<dbReference type="KEGG" id="tcc:18614441"/>
<dbReference type="PANTHER" id="PTHR31170">
    <property type="entry name" value="BNAC04G53230D PROTEIN"/>
    <property type="match status" value="1"/>
</dbReference>
<dbReference type="Gramene" id="Tc01v2_t032900.2">
    <property type="protein sequence ID" value="Tc01v2_p032900.2"/>
    <property type="gene ID" value="Tc01v2_g032890"/>
</dbReference>
<dbReference type="GeneID" id="18614441"/>
<evidence type="ECO:0000313" key="3">
    <source>
        <dbReference type="RefSeq" id="XP_017970136.1"/>
    </source>
</evidence>
<dbReference type="InterPro" id="IPR004158">
    <property type="entry name" value="DUF247_pln"/>
</dbReference>
<feature type="transmembrane region" description="Helical" evidence="1">
    <location>
        <begin position="393"/>
        <end position="418"/>
    </location>
</feature>
<gene>
    <name evidence="3" type="primary">LOC18614441</name>
</gene>